<dbReference type="InterPro" id="IPR014942">
    <property type="entry name" value="AbiEii"/>
</dbReference>
<dbReference type="EMBL" id="JX424620">
    <property type="protein sequence ID" value="AGH13984.1"/>
    <property type="molecule type" value="Genomic_DNA"/>
</dbReference>
<evidence type="ECO:0000313" key="1">
    <source>
        <dbReference type="EMBL" id="AGH13984.1"/>
    </source>
</evidence>
<evidence type="ECO:0008006" key="2">
    <source>
        <dbReference type="Google" id="ProtNLM"/>
    </source>
</evidence>
<proteinExistence type="predicted"/>
<reference evidence="1" key="1">
    <citation type="journal article" date="2014" name="J. Ind. Microbiol. Biotechnol.">
        <title>Analysis of the bovine rumen microbiome reveals a diversity of Sus-like polysaccharide utilization loci from the bacterial phylum Bacteroidetes.</title>
        <authorList>
            <person name="Rosewarne C.P."/>
            <person name="Pope P.B."/>
            <person name="Cheung J.L."/>
            <person name="Morrison M."/>
        </authorList>
    </citation>
    <scope>NUCLEOTIDE SEQUENCE</scope>
    <source>
        <strain evidence="1">Sc00028</strain>
    </source>
</reference>
<sequence>MGVRDKALMEKTIRAFSLLEALARSGCPFLFKGGSSLMLHLNTSKRLSIDIDIICPPGTVIEDYLGKYAEEYGFGKVELVERISRTDVPKKHAKFYYEVSYPGNGGQDKILLDVLFEETHYSKVVSLPIQSPLLLTEEPLVMVNLPSHEDLLGDKLTAFAPHTTGIPFFKGEKKCTMEIIKQLFDVASLFDITENLSVTRSTFTKFAVIELEYRHLPTDNIQQVLDDIYHTALCISMRGVESPDEFKLLQDGIIRIGNFIHSEKYTLDSAIINAAKAAYLSKLLEYDINEVHHYDPDKLGDLAAQTIQQPLPTKLNKLKKTHPEAFFYWNAIQSIL</sequence>
<dbReference type="Gene3D" id="3.10.450.620">
    <property type="entry name" value="JHP933, nucleotidyltransferase-like core domain"/>
    <property type="match status" value="1"/>
</dbReference>
<dbReference type="AlphaFoldDB" id="W5QSZ7"/>
<accession>W5QSZ7</accession>
<name>W5QSZ7_9BACT</name>
<dbReference type="Pfam" id="PF08843">
    <property type="entry name" value="AbiEii"/>
    <property type="match status" value="1"/>
</dbReference>
<protein>
    <recommendedName>
        <fullName evidence="2">Nucleotidyl transferase AbiEii/AbiGii toxin family protein</fullName>
    </recommendedName>
</protein>
<organism evidence="1">
    <name type="scientific">Prevotella sp. Sc00028</name>
    <dbReference type="NCBI Taxonomy" id="1231728"/>
    <lineage>
        <taxon>Bacteria</taxon>
        <taxon>Pseudomonadati</taxon>
        <taxon>Bacteroidota</taxon>
        <taxon>Bacteroidia</taxon>
        <taxon>Bacteroidales</taxon>
        <taxon>Prevotellaceae</taxon>
        <taxon>Prevotella</taxon>
    </lineage>
</organism>